<dbReference type="EMBL" id="JBEWSZ010000003">
    <property type="protein sequence ID" value="MET2831165.1"/>
    <property type="molecule type" value="Genomic_DNA"/>
</dbReference>
<keyword evidence="1" id="KW-0472">Membrane</keyword>
<accession>A0ABV2DMC3</accession>
<comment type="caution">
    <text evidence="2">The sequence shown here is derived from an EMBL/GenBank/DDBJ whole genome shotgun (WGS) entry which is preliminary data.</text>
</comment>
<proteinExistence type="predicted"/>
<gene>
    <name evidence="2" type="ORF">ABVQ20_29785</name>
</gene>
<feature type="transmembrane region" description="Helical" evidence="1">
    <location>
        <begin position="64"/>
        <end position="89"/>
    </location>
</feature>
<feature type="transmembrane region" description="Helical" evidence="1">
    <location>
        <begin position="116"/>
        <end position="136"/>
    </location>
</feature>
<sequence>MRSQVAPASGVKSLAIGSKSISAEQEISYTGVSLSCEASQNPVIKIEFGPGRLGVRMKRGHRPVYDLIAAMPVVLTACFFGFSFLAHYATQDCEVVLPTFLCAHKDQFEFGWFDTYQTFIAAMLALAGAGWGVAAINRQMRQDWEFEHESRESKRAAARSILPLALSAVSEYAEECAHLLTDLIDKCVGGALPTAARPPDLPALPLDALDAIKEMTEYALPSERQVLATLVAKVQVQRARLIDVTSARAGRGPTMILDLNLNRYLADSAEIHVRAGALFSFARNAVAVIEQQDIGADEIVTALKLTTNFDDDDMSPTLRGVIETAYGPIGDQG</sequence>
<organism evidence="2 3">
    <name type="scientific">Mesorhizobium shangrilense</name>
    <dbReference type="NCBI Taxonomy" id="460060"/>
    <lineage>
        <taxon>Bacteria</taxon>
        <taxon>Pseudomonadati</taxon>
        <taxon>Pseudomonadota</taxon>
        <taxon>Alphaproteobacteria</taxon>
        <taxon>Hyphomicrobiales</taxon>
        <taxon>Phyllobacteriaceae</taxon>
        <taxon>Mesorhizobium</taxon>
    </lineage>
</organism>
<reference evidence="2 3" key="1">
    <citation type="submission" date="2024-06" db="EMBL/GenBank/DDBJ databases">
        <authorList>
            <person name="Kim D.-U."/>
        </authorList>
    </citation>
    <scope>NUCLEOTIDE SEQUENCE [LARGE SCALE GENOMIC DNA]</scope>
    <source>
        <strain evidence="2 3">KACC15460</strain>
    </source>
</reference>
<dbReference type="RefSeq" id="WP_354463277.1">
    <property type="nucleotide sequence ID" value="NZ_JBEWSZ010000003.1"/>
</dbReference>
<evidence type="ECO:0000313" key="3">
    <source>
        <dbReference type="Proteomes" id="UP001548832"/>
    </source>
</evidence>
<name>A0ABV2DMC3_9HYPH</name>
<keyword evidence="1" id="KW-0812">Transmembrane</keyword>
<keyword evidence="3" id="KW-1185">Reference proteome</keyword>
<evidence type="ECO:0000313" key="2">
    <source>
        <dbReference type="EMBL" id="MET2831165.1"/>
    </source>
</evidence>
<keyword evidence="1" id="KW-1133">Transmembrane helix</keyword>
<protein>
    <submittedName>
        <fullName evidence="2">Uncharacterized protein</fullName>
    </submittedName>
</protein>
<dbReference type="Proteomes" id="UP001548832">
    <property type="component" value="Unassembled WGS sequence"/>
</dbReference>
<evidence type="ECO:0000256" key="1">
    <source>
        <dbReference type="SAM" id="Phobius"/>
    </source>
</evidence>